<evidence type="ECO:0000256" key="12">
    <source>
        <dbReference type="ARBA" id="ARBA00022840"/>
    </source>
</evidence>
<dbReference type="NCBIfam" id="TIGR00656">
    <property type="entry name" value="asp_kin_monofn"/>
    <property type="match status" value="1"/>
</dbReference>
<dbReference type="NCBIfam" id="NF005154">
    <property type="entry name" value="PRK06635.1-2"/>
    <property type="match status" value="1"/>
</dbReference>
<dbReference type="GO" id="GO:0004072">
    <property type="term" value="F:aspartate kinase activity"/>
    <property type="evidence" value="ECO:0007669"/>
    <property type="project" value="UniProtKB-EC"/>
</dbReference>
<evidence type="ECO:0000256" key="1">
    <source>
        <dbReference type="ARBA" id="ARBA00002843"/>
    </source>
</evidence>
<dbReference type="InterPro" id="IPR001341">
    <property type="entry name" value="Asp_kinase"/>
</dbReference>
<dbReference type="InterPro" id="IPR002912">
    <property type="entry name" value="ACT_dom"/>
</dbReference>
<dbReference type="SUPFAM" id="SSF55021">
    <property type="entry name" value="ACT-like"/>
    <property type="match status" value="2"/>
</dbReference>
<sequence length="427" mass="44707">MPIVVQKYGGSSLADAESIKRVARRIAETRKAGNDVVVAVSAMGDSTDELVDLAQDVSPLPPPRELDMLMTAGERISMALVAMAIHDLGLSARSFTGSQAGVITDEAHGKAKIIDVTPGRITEALDKGHVVIVAGFQGVSQTTKEITTLGRGGTDTTAVALAAALKADVCEIYTDVDGVFTADPRIVPRARKIDRISAEEMLELAACGSKVLHLRSVEYARRYDIPIHVRSSFTPKEGTIVTDQPGPEGLEGEAVEAPIIAGVAHDRSEAKITVVGVPDQKGNAAEIFQAVAAAEANIDMIVQNVSAADTGLTDISFTLPKTDGQGAMEALQAIQAAVGFSGLQYDDQIGKLSLVGAGMRSNPGVSATFFRALADAGVNIEMISTSEIRISVVTRSELLDEAVRAVHTAFGLDSEEGEAVVYAGTGR</sequence>
<keyword evidence="21" id="KW-1185">Reference proteome</keyword>
<dbReference type="CDD" id="cd04923">
    <property type="entry name" value="ACT_AK-LysC-DapG-like_2"/>
    <property type="match status" value="1"/>
</dbReference>
<dbReference type="EMBL" id="BKBA01000008">
    <property type="protein sequence ID" value="GEQ13725.1"/>
    <property type="molecule type" value="Genomic_DNA"/>
</dbReference>
<evidence type="ECO:0000256" key="13">
    <source>
        <dbReference type="ARBA" id="ARBA00022915"/>
    </source>
</evidence>
<dbReference type="UniPathway" id="UPA00034">
    <property type="reaction ID" value="UER00015"/>
</dbReference>
<evidence type="ECO:0000256" key="4">
    <source>
        <dbReference type="ARBA" id="ARBA00005139"/>
    </source>
</evidence>
<dbReference type="RefSeq" id="WP_147064230.1">
    <property type="nucleotide sequence ID" value="NZ_BAABDN010000001.1"/>
</dbReference>
<dbReference type="AlphaFoldDB" id="A0A512T0J3"/>
<gene>
    <name evidence="20" type="ORF">KLO01_17720</name>
</gene>
<comment type="function">
    <text evidence="1">Catalyzes the phosphorylation of the beta-carboxyl group of aspartic acid with ATP to yield 4-phospho-L-aspartate, which is involved in the branched biosynthetic pathway leading to the biosynthesis of amino acids lysine, threonine, isoleucine and methionine.</text>
</comment>
<dbReference type="InterPro" id="IPR018042">
    <property type="entry name" value="Aspartate_kinase_CS"/>
</dbReference>
<dbReference type="PIRSF" id="PIRSF000726">
    <property type="entry name" value="Asp_kin"/>
    <property type="match status" value="1"/>
</dbReference>
<dbReference type="PANTHER" id="PTHR21499">
    <property type="entry name" value="ASPARTATE KINASE"/>
    <property type="match status" value="1"/>
</dbReference>
<dbReference type="NCBIfam" id="NF005153">
    <property type="entry name" value="PRK06635.1-1"/>
    <property type="match status" value="1"/>
</dbReference>
<evidence type="ECO:0000313" key="20">
    <source>
        <dbReference type="EMBL" id="GEQ13725.1"/>
    </source>
</evidence>
<feature type="binding site" evidence="16">
    <location>
        <position position="74"/>
    </location>
    <ligand>
        <name>substrate</name>
    </ligand>
</feature>
<dbReference type="OrthoDB" id="9799110at2"/>
<dbReference type="FunFam" id="3.40.1160.10:FF:000002">
    <property type="entry name" value="Aspartokinase"/>
    <property type="match status" value="1"/>
</dbReference>
<protein>
    <recommendedName>
        <fullName evidence="7 17">Aspartokinase</fullName>
        <ecNumber evidence="6 17">2.7.2.4</ecNumber>
    </recommendedName>
</protein>
<dbReference type="CDD" id="cd04261">
    <property type="entry name" value="AAK_AKii-LysC-BS"/>
    <property type="match status" value="1"/>
</dbReference>
<dbReference type="Pfam" id="PF22468">
    <property type="entry name" value="ACT_9"/>
    <property type="match status" value="2"/>
</dbReference>
<dbReference type="GO" id="GO:0019877">
    <property type="term" value="P:diaminopimelate biosynthetic process"/>
    <property type="evidence" value="ECO:0007669"/>
    <property type="project" value="UniProtKB-KW"/>
</dbReference>
<dbReference type="GO" id="GO:0009089">
    <property type="term" value="P:lysine biosynthetic process via diaminopimelate"/>
    <property type="evidence" value="ECO:0007669"/>
    <property type="project" value="UniProtKB-UniPathway"/>
</dbReference>
<dbReference type="InterPro" id="IPR005260">
    <property type="entry name" value="Asp_kin_monofn"/>
</dbReference>
<evidence type="ECO:0000256" key="11">
    <source>
        <dbReference type="ARBA" id="ARBA00022777"/>
    </source>
</evidence>
<feature type="domain" description="ACT" evidence="19">
    <location>
        <begin position="272"/>
        <end position="348"/>
    </location>
</feature>
<dbReference type="FunFam" id="3.30.2130.10:FF:000002">
    <property type="entry name" value="Aspartokinase"/>
    <property type="match status" value="1"/>
</dbReference>
<evidence type="ECO:0000256" key="16">
    <source>
        <dbReference type="PIRSR" id="PIRSR000726-1"/>
    </source>
</evidence>
<evidence type="ECO:0000313" key="21">
    <source>
        <dbReference type="Proteomes" id="UP000321793"/>
    </source>
</evidence>
<feature type="binding site" evidence="16">
    <location>
        <position position="185"/>
    </location>
    <ligand>
        <name>ATP</name>
        <dbReference type="ChEBI" id="CHEBI:30616"/>
    </ligand>
</feature>
<evidence type="ECO:0000259" key="19">
    <source>
        <dbReference type="PROSITE" id="PS51671"/>
    </source>
</evidence>
<evidence type="ECO:0000256" key="17">
    <source>
        <dbReference type="RuleBase" id="RU003448"/>
    </source>
</evidence>
<reference evidence="20 21" key="1">
    <citation type="submission" date="2019-07" db="EMBL/GenBank/DDBJ databases">
        <title>Whole genome shotgun sequence of Knoellia locipacati NBRC 109775.</title>
        <authorList>
            <person name="Hosoyama A."/>
            <person name="Uohara A."/>
            <person name="Ohji S."/>
            <person name="Ichikawa N."/>
        </authorList>
    </citation>
    <scope>NUCLEOTIDE SEQUENCE [LARGE SCALE GENOMIC DNA]</scope>
    <source>
        <strain evidence="20 21">NBRC 109775</strain>
    </source>
</reference>
<dbReference type="PROSITE" id="PS00324">
    <property type="entry name" value="ASPARTOKINASE"/>
    <property type="match status" value="1"/>
</dbReference>
<keyword evidence="13" id="KW-0220">Diaminopimelate biosynthesis</keyword>
<dbReference type="UniPathway" id="UPA00050">
    <property type="reaction ID" value="UER00461"/>
</dbReference>
<dbReference type="GO" id="GO:0009090">
    <property type="term" value="P:homoserine biosynthetic process"/>
    <property type="evidence" value="ECO:0007669"/>
    <property type="project" value="TreeGrafter"/>
</dbReference>
<keyword evidence="8 18" id="KW-0028">Amino-acid biosynthesis</keyword>
<comment type="caution">
    <text evidence="20">The sequence shown here is derived from an EMBL/GenBank/DDBJ whole genome shotgun (WGS) entry which is preliminary data.</text>
</comment>
<dbReference type="InterPro" id="IPR001048">
    <property type="entry name" value="Asp/Glu/Uridylate_kinase"/>
</dbReference>
<feature type="binding site" evidence="16">
    <location>
        <position position="47"/>
    </location>
    <ligand>
        <name>substrate</name>
    </ligand>
</feature>
<dbReference type="Proteomes" id="UP000321793">
    <property type="component" value="Unassembled WGS sequence"/>
</dbReference>
<evidence type="ECO:0000256" key="2">
    <source>
        <dbReference type="ARBA" id="ARBA00004766"/>
    </source>
</evidence>
<keyword evidence="10 16" id="KW-0547">Nucleotide-binding</keyword>
<feature type="binding site" evidence="16">
    <location>
        <begin position="210"/>
        <end position="211"/>
    </location>
    <ligand>
        <name>ATP</name>
        <dbReference type="ChEBI" id="CHEBI:30616"/>
    </ligand>
</feature>
<evidence type="ECO:0000256" key="14">
    <source>
        <dbReference type="ARBA" id="ARBA00023154"/>
    </source>
</evidence>
<comment type="catalytic activity">
    <reaction evidence="15 17">
        <text>L-aspartate + ATP = 4-phospho-L-aspartate + ADP</text>
        <dbReference type="Rhea" id="RHEA:23776"/>
        <dbReference type="ChEBI" id="CHEBI:29991"/>
        <dbReference type="ChEBI" id="CHEBI:30616"/>
        <dbReference type="ChEBI" id="CHEBI:57535"/>
        <dbReference type="ChEBI" id="CHEBI:456216"/>
        <dbReference type="EC" id="2.7.2.4"/>
    </reaction>
</comment>
<dbReference type="GO" id="GO:0009088">
    <property type="term" value="P:threonine biosynthetic process"/>
    <property type="evidence" value="ECO:0007669"/>
    <property type="project" value="UniProtKB-UniPathway"/>
</dbReference>
<evidence type="ECO:0000256" key="3">
    <source>
        <dbReference type="ARBA" id="ARBA00004986"/>
    </source>
</evidence>
<dbReference type="InterPro" id="IPR041740">
    <property type="entry name" value="AKii-LysC-BS"/>
</dbReference>
<dbReference type="Gene3D" id="3.40.1160.10">
    <property type="entry name" value="Acetylglutamate kinase-like"/>
    <property type="match status" value="1"/>
</dbReference>
<evidence type="ECO:0000256" key="5">
    <source>
        <dbReference type="ARBA" id="ARBA00010122"/>
    </source>
</evidence>
<dbReference type="PROSITE" id="PS51671">
    <property type="entry name" value="ACT"/>
    <property type="match status" value="2"/>
</dbReference>
<dbReference type="SUPFAM" id="SSF53633">
    <property type="entry name" value="Carbamate kinase-like"/>
    <property type="match status" value="1"/>
</dbReference>
<dbReference type="InterPro" id="IPR045865">
    <property type="entry name" value="ACT-like_dom_sf"/>
</dbReference>
<proteinExistence type="inferred from homology"/>
<dbReference type="GO" id="GO:0005829">
    <property type="term" value="C:cytosol"/>
    <property type="evidence" value="ECO:0007669"/>
    <property type="project" value="TreeGrafter"/>
</dbReference>
<dbReference type="NCBIfam" id="TIGR00657">
    <property type="entry name" value="asp_kinases"/>
    <property type="match status" value="1"/>
</dbReference>
<evidence type="ECO:0000256" key="9">
    <source>
        <dbReference type="ARBA" id="ARBA00022679"/>
    </source>
</evidence>
<dbReference type="InterPro" id="IPR036393">
    <property type="entry name" value="AceGlu_kinase-like_sf"/>
</dbReference>
<feature type="binding site" evidence="16">
    <location>
        <begin position="174"/>
        <end position="175"/>
    </location>
    <ligand>
        <name>ATP</name>
        <dbReference type="ChEBI" id="CHEBI:30616"/>
    </ligand>
</feature>
<evidence type="ECO:0000256" key="7">
    <source>
        <dbReference type="ARBA" id="ARBA00016273"/>
    </source>
</evidence>
<accession>A0A512T0J3</accession>
<evidence type="ECO:0000256" key="15">
    <source>
        <dbReference type="ARBA" id="ARBA00047872"/>
    </source>
</evidence>
<dbReference type="NCBIfam" id="NF005155">
    <property type="entry name" value="PRK06635.1-4"/>
    <property type="match status" value="1"/>
</dbReference>
<evidence type="ECO:0000256" key="18">
    <source>
        <dbReference type="RuleBase" id="RU004249"/>
    </source>
</evidence>
<evidence type="ECO:0000256" key="8">
    <source>
        <dbReference type="ARBA" id="ARBA00022605"/>
    </source>
</evidence>
<name>A0A512T0J3_9MICO</name>
<keyword evidence="11 17" id="KW-0418">Kinase</keyword>
<keyword evidence="9 17" id="KW-0808">Transferase</keyword>
<comment type="pathway">
    <text evidence="4 18">Amino-acid biosynthesis; L-threonine biosynthesis; L-threonine from L-aspartate: step 1/5.</text>
</comment>
<dbReference type="GO" id="GO:0005524">
    <property type="term" value="F:ATP binding"/>
    <property type="evidence" value="ECO:0007669"/>
    <property type="project" value="UniProtKB-KW"/>
</dbReference>
<comment type="similarity">
    <text evidence="5 17">Belongs to the aspartokinase family.</text>
</comment>
<dbReference type="Gene3D" id="3.30.2130.10">
    <property type="entry name" value="VC0802-like"/>
    <property type="match status" value="1"/>
</dbReference>
<dbReference type="EC" id="2.7.2.4" evidence="6 17"/>
<dbReference type="CDD" id="cd04913">
    <property type="entry name" value="ACT_AKii-LysC-BS-like_1"/>
    <property type="match status" value="1"/>
</dbReference>
<feature type="domain" description="ACT" evidence="19">
    <location>
        <begin position="354"/>
        <end position="427"/>
    </location>
</feature>
<comment type="pathway">
    <text evidence="3 18">Amino-acid biosynthesis; L-methionine biosynthesis via de novo pathway; L-homoserine from L-aspartate: step 1/3.</text>
</comment>
<keyword evidence="12 16" id="KW-0067">ATP-binding</keyword>
<evidence type="ECO:0000256" key="10">
    <source>
        <dbReference type="ARBA" id="ARBA00022741"/>
    </source>
</evidence>
<evidence type="ECO:0000256" key="6">
    <source>
        <dbReference type="ARBA" id="ARBA00013059"/>
    </source>
</evidence>
<organism evidence="20 21">
    <name type="scientific">Knoellia locipacati</name>
    <dbReference type="NCBI Taxonomy" id="882824"/>
    <lineage>
        <taxon>Bacteria</taxon>
        <taxon>Bacillati</taxon>
        <taxon>Actinomycetota</taxon>
        <taxon>Actinomycetes</taxon>
        <taxon>Micrococcales</taxon>
        <taxon>Intrasporangiaceae</taxon>
        <taxon>Knoellia</taxon>
    </lineage>
</organism>
<dbReference type="UniPathway" id="UPA00051">
    <property type="reaction ID" value="UER00462"/>
</dbReference>
<dbReference type="PANTHER" id="PTHR21499:SF3">
    <property type="entry name" value="ASPARTOKINASE"/>
    <property type="match status" value="1"/>
</dbReference>
<feature type="binding site" evidence="16">
    <location>
        <begin position="7"/>
        <end position="10"/>
    </location>
    <ligand>
        <name>ATP</name>
        <dbReference type="ChEBI" id="CHEBI:30616"/>
    </ligand>
</feature>
<dbReference type="Pfam" id="PF00696">
    <property type="entry name" value="AA_kinase"/>
    <property type="match status" value="1"/>
</dbReference>
<dbReference type="InterPro" id="IPR054352">
    <property type="entry name" value="ACT_Aspartokinase"/>
</dbReference>
<keyword evidence="14" id="KW-0457">Lysine biosynthesis</keyword>
<comment type="pathway">
    <text evidence="2 18">Amino-acid biosynthesis; L-lysine biosynthesis via DAP pathway; (S)-tetrahydrodipicolinate from L-aspartate: step 1/4.</text>
</comment>